<gene>
    <name evidence="3" type="ORF">M5G11_06155</name>
</gene>
<comment type="caution">
    <text evidence="3">The sequence shown here is derived from an EMBL/GenBank/DDBJ whole genome shotgun (WGS) entry which is preliminary data.</text>
</comment>
<dbReference type="RefSeq" id="WP_273908753.1">
    <property type="nucleotide sequence ID" value="NZ_JAMDGX010000001.1"/>
</dbReference>
<sequence length="528" mass="55536">MTDQTSQFFAILTAVGEAKQANANALGVPWTFAQMGVGDANGTEPTPLREQTKLINERRRAPLNQVKVDPKNPNMIIAEQVIPPDVGGWWIREIGLYDAAGDLVAVANCAPSFKPLLTQGTGKTQIVRLNIIVTSAANVQLKIDPAVVLATREYVDGSIDAAINKQDIKQSVLVATTGPINLLGVQTIDGIAVPLDARVLVKHQSAGGDNGIYLVRPEAWVRASDADTGGDITPGMLVVVEQGVLNADTLWVLTSDAPIVLGSTMLAFRNITDGFATLVSPTFSGDPKAPTPLQFDRDKSVATTEFVGDALGSYRGVDIVTAPAKVLTKANIGYLMVLSGNGSIAVTLPPASSVPAGASVSFFVDHGYFAVDSINAASTDIINVGYGAFVPSLSVSNGDFVTLVNTGVSAWFATNRSVRMDQASEFRVSRSGTSGYRYLPGGMIEQWGISAATTDVANVTFPIQFKERVANILTNDNTAAGGTVMTMFQFSGLSLTGFTAQNIGALVRGSTGVAAPVSSHCPWWALGW</sequence>
<name>A0ABT5NPN5_9PSED</name>
<accession>A0ABT5NPN5</accession>
<protein>
    <submittedName>
        <fullName evidence="3">Phage tail protein</fullName>
    </submittedName>
</protein>
<evidence type="ECO:0000313" key="3">
    <source>
        <dbReference type="EMBL" id="MDD0990118.1"/>
    </source>
</evidence>
<evidence type="ECO:0000259" key="2">
    <source>
        <dbReference type="Pfam" id="PF21882"/>
    </source>
</evidence>
<feature type="domain" description="Putative tail fiber protein gp53-like C-terminal" evidence="2">
    <location>
        <begin position="439"/>
        <end position="528"/>
    </location>
</feature>
<dbReference type="InterPro" id="IPR054075">
    <property type="entry name" value="Gp53-like_C"/>
</dbReference>
<dbReference type="PANTHER" id="PTHR35191">
    <property type="entry name" value="PROPHAGE SIDE TAIL FIBER PROTEIN HOMOLOG STFQ-RELATED"/>
    <property type="match status" value="1"/>
</dbReference>
<dbReference type="Gene3D" id="2.60.40.3940">
    <property type="match status" value="1"/>
</dbReference>
<keyword evidence="4" id="KW-1185">Reference proteome</keyword>
<dbReference type="Pfam" id="PF12571">
    <property type="entry name" value="Phage_tail_fib"/>
    <property type="match status" value="1"/>
</dbReference>
<proteinExistence type="predicted"/>
<feature type="domain" description="Phage tail fibre protein N-terminal" evidence="1">
    <location>
        <begin position="6"/>
        <end position="152"/>
    </location>
</feature>
<dbReference type="Proteomes" id="UP001148203">
    <property type="component" value="Unassembled WGS sequence"/>
</dbReference>
<reference evidence="3 4" key="1">
    <citation type="submission" date="2022-05" db="EMBL/GenBank/DDBJ databases">
        <title>Novel Pseudomonas spp. Isolated from a Rainbow Trout Aquaculture Facility.</title>
        <authorList>
            <person name="Testerman T."/>
            <person name="Graf J."/>
        </authorList>
    </citation>
    <scope>NUCLEOTIDE SEQUENCE [LARGE SCALE GENOMIC DNA]</scope>
    <source>
        <strain evidence="3 4">ID681</strain>
    </source>
</reference>
<dbReference type="Pfam" id="PF21882">
    <property type="entry name" value="Gp53-like_C"/>
    <property type="match status" value="1"/>
</dbReference>
<evidence type="ECO:0000259" key="1">
    <source>
        <dbReference type="Pfam" id="PF12571"/>
    </source>
</evidence>
<dbReference type="InterPro" id="IPR022225">
    <property type="entry name" value="Phage_tail_fibre_N"/>
</dbReference>
<dbReference type="PANTHER" id="PTHR35191:SF1">
    <property type="entry name" value="PROPHAGE SIDE TAIL FIBER PROTEIN HOMOLOG STFQ-RELATED"/>
    <property type="match status" value="1"/>
</dbReference>
<organism evidence="3 4">
    <name type="scientific">Pseudomonas fontis</name>
    <dbReference type="NCBI Taxonomy" id="2942633"/>
    <lineage>
        <taxon>Bacteria</taxon>
        <taxon>Pseudomonadati</taxon>
        <taxon>Pseudomonadota</taxon>
        <taxon>Gammaproteobacteria</taxon>
        <taxon>Pseudomonadales</taxon>
        <taxon>Pseudomonadaceae</taxon>
        <taxon>Pseudomonas</taxon>
    </lineage>
</organism>
<dbReference type="EMBL" id="JAMDGY010000016">
    <property type="protein sequence ID" value="MDD0990118.1"/>
    <property type="molecule type" value="Genomic_DNA"/>
</dbReference>
<evidence type="ECO:0000313" key="4">
    <source>
        <dbReference type="Proteomes" id="UP001148203"/>
    </source>
</evidence>
<dbReference type="InterPro" id="IPR051934">
    <property type="entry name" value="Phage_Tail_Fiber_Structural"/>
</dbReference>